<organism evidence="1 2">
    <name type="scientific">Panagrolaimus sp. ES5</name>
    <dbReference type="NCBI Taxonomy" id="591445"/>
    <lineage>
        <taxon>Eukaryota</taxon>
        <taxon>Metazoa</taxon>
        <taxon>Ecdysozoa</taxon>
        <taxon>Nematoda</taxon>
        <taxon>Chromadorea</taxon>
        <taxon>Rhabditida</taxon>
        <taxon>Tylenchina</taxon>
        <taxon>Panagrolaimomorpha</taxon>
        <taxon>Panagrolaimoidea</taxon>
        <taxon>Panagrolaimidae</taxon>
        <taxon>Panagrolaimus</taxon>
    </lineage>
</organism>
<name>A0AC34G471_9BILA</name>
<protein>
    <submittedName>
        <fullName evidence="2">SAGA-associated factor 11</fullName>
    </submittedName>
</protein>
<sequence>MTDIKSEYVNEIDYVDAETYGKKLEDFKAQACTNLQSLVFYELCFLIARDSYHGATILKECPKDKNGRQKLFPIPQQNDIKQIEATICHKCKRNVAAGRFLLHYQKCSGQKRQVSTTNVPLKEKVQRKKKSKKVSQKKNVKNGL</sequence>
<dbReference type="WBParaSite" id="ES5_v2.g24352.t1">
    <property type="protein sequence ID" value="ES5_v2.g24352.t1"/>
    <property type="gene ID" value="ES5_v2.g24352"/>
</dbReference>
<evidence type="ECO:0000313" key="2">
    <source>
        <dbReference type="WBParaSite" id="ES5_v2.g24352.t1"/>
    </source>
</evidence>
<evidence type="ECO:0000313" key="1">
    <source>
        <dbReference type="Proteomes" id="UP000887579"/>
    </source>
</evidence>
<accession>A0AC34G471</accession>
<proteinExistence type="predicted"/>
<dbReference type="Proteomes" id="UP000887579">
    <property type="component" value="Unplaced"/>
</dbReference>
<reference evidence="2" key="1">
    <citation type="submission" date="2022-11" db="UniProtKB">
        <authorList>
            <consortium name="WormBaseParasite"/>
        </authorList>
    </citation>
    <scope>IDENTIFICATION</scope>
</reference>